<feature type="domain" description="Peptidase S1" evidence="7">
    <location>
        <begin position="1"/>
        <end position="239"/>
    </location>
</feature>
<dbReference type="PANTHER" id="PTHR24264:SF54">
    <property type="entry name" value="PEPTIDASE S1 DOMAIN-CONTAINING PROTEIN"/>
    <property type="match status" value="1"/>
</dbReference>
<dbReference type="Pfam" id="PF00089">
    <property type="entry name" value="Trypsin"/>
    <property type="match status" value="1"/>
</dbReference>
<feature type="non-terminal residue" evidence="8">
    <location>
        <position position="1"/>
    </location>
</feature>
<dbReference type="InterPro" id="IPR001254">
    <property type="entry name" value="Trypsin_dom"/>
</dbReference>
<proteinExistence type="inferred from homology"/>
<dbReference type="PROSITE" id="PS00135">
    <property type="entry name" value="TRYPSIN_SER"/>
    <property type="match status" value="1"/>
</dbReference>
<dbReference type="GO" id="GO:0006508">
    <property type="term" value="P:proteolysis"/>
    <property type="evidence" value="ECO:0007669"/>
    <property type="project" value="UniProtKB-KW"/>
</dbReference>
<dbReference type="AlphaFoldDB" id="A0AAV2RAC3"/>
<comment type="similarity">
    <text evidence="5">Belongs to the peptidase S1 family. CLIP subfamily.</text>
</comment>
<dbReference type="CDD" id="cd00190">
    <property type="entry name" value="Tryp_SPc"/>
    <property type="match status" value="1"/>
</dbReference>
<dbReference type="PROSITE" id="PS00134">
    <property type="entry name" value="TRYPSIN_HIS"/>
    <property type="match status" value="1"/>
</dbReference>
<keyword evidence="4" id="KW-1015">Disulfide bond</keyword>
<evidence type="ECO:0000259" key="7">
    <source>
        <dbReference type="PROSITE" id="PS50240"/>
    </source>
</evidence>
<keyword evidence="9" id="KW-1185">Reference proteome</keyword>
<evidence type="ECO:0000313" key="8">
    <source>
        <dbReference type="EMBL" id="CAL4121835.1"/>
    </source>
</evidence>
<dbReference type="PRINTS" id="PR00722">
    <property type="entry name" value="CHYMOTRYPSIN"/>
</dbReference>
<evidence type="ECO:0000256" key="6">
    <source>
        <dbReference type="RuleBase" id="RU363034"/>
    </source>
</evidence>
<evidence type="ECO:0000256" key="4">
    <source>
        <dbReference type="ARBA" id="ARBA00023157"/>
    </source>
</evidence>
<dbReference type="GO" id="GO:0005615">
    <property type="term" value="C:extracellular space"/>
    <property type="evidence" value="ECO:0007669"/>
    <property type="project" value="TreeGrafter"/>
</dbReference>
<keyword evidence="2 6" id="KW-0378">Hydrolase</keyword>
<keyword evidence="1 6" id="KW-0645">Protease</keyword>
<evidence type="ECO:0000256" key="5">
    <source>
        <dbReference type="ARBA" id="ARBA00024195"/>
    </source>
</evidence>
<evidence type="ECO:0000256" key="2">
    <source>
        <dbReference type="ARBA" id="ARBA00022801"/>
    </source>
</evidence>
<keyword evidence="3 6" id="KW-0720">Serine protease</keyword>
<dbReference type="EMBL" id="CAXKWB010019347">
    <property type="protein sequence ID" value="CAL4121835.1"/>
    <property type="molecule type" value="Genomic_DNA"/>
</dbReference>
<dbReference type="InterPro" id="IPR018114">
    <property type="entry name" value="TRYPSIN_HIS"/>
</dbReference>
<reference evidence="8 9" key="1">
    <citation type="submission" date="2024-05" db="EMBL/GenBank/DDBJ databases">
        <authorList>
            <person name="Wallberg A."/>
        </authorList>
    </citation>
    <scope>NUCLEOTIDE SEQUENCE [LARGE SCALE GENOMIC DNA]</scope>
</reference>
<dbReference type="Gene3D" id="2.40.10.10">
    <property type="entry name" value="Trypsin-like serine proteases"/>
    <property type="match status" value="1"/>
</dbReference>
<evidence type="ECO:0000256" key="3">
    <source>
        <dbReference type="ARBA" id="ARBA00022825"/>
    </source>
</evidence>
<dbReference type="PANTHER" id="PTHR24264">
    <property type="entry name" value="TRYPSIN-RELATED"/>
    <property type="match status" value="1"/>
</dbReference>
<protein>
    <recommendedName>
        <fullName evidence="7">Peptidase S1 domain-containing protein</fullName>
    </recommendedName>
</protein>
<dbReference type="FunFam" id="2.40.10.10:FF:000002">
    <property type="entry name" value="Transmembrane protease serine"/>
    <property type="match status" value="1"/>
</dbReference>
<dbReference type="InterPro" id="IPR050127">
    <property type="entry name" value="Serine_Proteases_S1"/>
</dbReference>
<dbReference type="Proteomes" id="UP001497623">
    <property type="component" value="Unassembled WGS sequence"/>
</dbReference>
<dbReference type="InterPro" id="IPR033116">
    <property type="entry name" value="TRYPSIN_SER"/>
</dbReference>
<sequence length="242" mass="26413">QAGDWPWLAALGIKDGLLGAGFHVFCGGTLITKQHVISAAHCFNRPEVTYDITTIRLGEYNTRKDGDGAQDFSILDLRIGDWNELERKNDIILLKLDRSLASFTGDIRAACLPYNLRHEKFVGQSLTVVGWGKYSNGNVLNSPIPLRGDVSVVSVNDCQRSYSNSGLNIDDQQLCAGTGGTDSCRGDSGGPLNFVDIKSGHFYVVGIVSFGSGRCGSRNHPGVYTRIGSYLNWIEDNIRQLL</sequence>
<dbReference type="InterPro" id="IPR043504">
    <property type="entry name" value="Peptidase_S1_PA_chymotrypsin"/>
</dbReference>
<organism evidence="8 9">
    <name type="scientific">Meganyctiphanes norvegica</name>
    <name type="common">Northern krill</name>
    <name type="synonym">Thysanopoda norvegica</name>
    <dbReference type="NCBI Taxonomy" id="48144"/>
    <lineage>
        <taxon>Eukaryota</taxon>
        <taxon>Metazoa</taxon>
        <taxon>Ecdysozoa</taxon>
        <taxon>Arthropoda</taxon>
        <taxon>Crustacea</taxon>
        <taxon>Multicrustacea</taxon>
        <taxon>Malacostraca</taxon>
        <taxon>Eumalacostraca</taxon>
        <taxon>Eucarida</taxon>
        <taxon>Euphausiacea</taxon>
        <taxon>Euphausiidae</taxon>
        <taxon>Meganyctiphanes</taxon>
    </lineage>
</organism>
<dbReference type="InterPro" id="IPR001314">
    <property type="entry name" value="Peptidase_S1A"/>
</dbReference>
<gene>
    <name evidence="8" type="ORF">MNOR_LOCUS22697</name>
</gene>
<evidence type="ECO:0000256" key="1">
    <source>
        <dbReference type="ARBA" id="ARBA00022670"/>
    </source>
</evidence>
<accession>A0AAV2RAC3</accession>
<evidence type="ECO:0000313" key="9">
    <source>
        <dbReference type="Proteomes" id="UP001497623"/>
    </source>
</evidence>
<dbReference type="PROSITE" id="PS50240">
    <property type="entry name" value="TRYPSIN_DOM"/>
    <property type="match status" value="1"/>
</dbReference>
<dbReference type="InterPro" id="IPR009003">
    <property type="entry name" value="Peptidase_S1_PA"/>
</dbReference>
<comment type="caution">
    <text evidence="8">The sequence shown here is derived from an EMBL/GenBank/DDBJ whole genome shotgun (WGS) entry which is preliminary data.</text>
</comment>
<dbReference type="GO" id="GO:0004252">
    <property type="term" value="F:serine-type endopeptidase activity"/>
    <property type="evidence" value="ECO:0007669"/>
    <property type="project" value="InterPro"/>
</dbReference>
<dbReference type="SMART" id="SM00020">
    <property type="entry name" value="Tryp_SPc"/>
    <property type="match status" value="1"/>
</dbReference>
<dbReference type="SUPFAM" id="SSF50494">
    <property type="entry name" value="Trypsin-like serine proteases"/>
    <property type="match status" value="1"/>
</dbReference>
<name>A0AAV2RAC3_MEGNR</name>